<evidence type="ECO:0000313" key="2">
    <source>
        <dbReference type="EMBL" id="KAJ1089713.1"/>
    </source>
</evidence>
<protein>
    <submittedName>
        <fullName evidence="2">Uncharacterized protein</fullName>
    </submittedName>
</protein>
<reference evidence="2" key="1">
    <citation type="journal article" date="2022" name="bioRxiv">
        <title>Sequencing and chromosome-scale assembly of the giantPleurodeles waltlgenome.</title>
        <authorList>
            <person name="Brown T."/>
            <person name="Elewa A."/>
            <person name="Iarovenko S."/>
            <person name="Subramanian E."/>
            <person name="Araus A.J."/>
            <person name="Petzold A."/>
            <person name="Susuki M."/>
            <person name="Suzuki K.-i.T."/>
            <person name="Hayashi T."/>
            <person name="Toyoda A."/>
            <person name="Oliveira C."/>
            <person name="Osipova E."/>
            <person name="Leigh N.D."/>
            <person name="Simon A."/>
            <person name="Yun M.H."/>
        </authorList>
    </citation>
    <scope>NUCLEOTIDE SEQUENCE</scope>
    <source>
        <strain evidence="2">20211129_DDA</strain>
        <tissue evidence="2">Liver</tissue>
    </source>
</reference>
<evidence type="ECO:0000313" key="3">
    <source>
        <dbReference type="Proteomes" id="UP001066276"/>
    </source>
</evidence>
<dbReference type="AlphaFoldDB" id="A0AAV7LLB9"/>
<name>A0AAV7LLB9_PLEWA</name>
<organism evidence="2 3">
    <name type="scientific">Pleurodeles waltl</name>
    <name type="common">Iberian ribbed newt</name>
    <dbReference type="NCBI Taxonomy" id="8319"/>
    <lineage>
        <taxon>Eukaryota</taxon>
        <taxon>Metazoa</taxon>
        <taxon>Chordata</taxon>
        <taxon>Craniata</taxon>
        <taxon>Vertebrata</taxon>
        <taxon>Euteleostomi</taxon>
        <taxon>Amphibia</taxon>
        <taxon>Batrachia</taxon>
        <taxon>Caudata</taxon>
        <taxon>Salamandroidea</taxon>
        <taxon>Salamandridae</taxon>
        <taxon>Pleurodelinae</taxon>
        <taxon>Pleurodeles</taxon>
    </lineage>
</organism>
<accession>A0AAV7LLB9</accession>
<keyword evidence="3" id="KW-1185">Reference proteome</keyword>
<comment type="caution">
    <text evidence="2">The sequence shown here is derived from an EMBL/GenBank/DDBJ whole genome shotgun (WGS) entry which is preliminary data.</text>
</comment>
<sequence length="147" mass="16409">MVGSSNHFTPPPGLKRRGGDIEEGSDFDEEERKTETWEITAATQAQTEMNSEKESAAVGTAGAGRRKLFLVANKGDPKTTSSTKDATEVQEAVRPNSRHALGRAWPLQLYLYRPYGQEGKRKKKDTREKQTKGKKTDSEREAAKREN</sequence>
<feature type="region of interest" description="Disordered" evidence="1">
    <location>
        <begin position="1"/>
        <end position="147"/>
    </location>
</feature>
<gene>
    <name evidence="2" type="ORF">NDU88_002858</name>
</gene>
<dbReference type="Proteomes" id="UP001066276">
    <property type="component" value="Chromosome 11"/>
</dbReference>
<proteinExistence type="predicted"/>
<feature type="compositionally biased region" description="Basic and acidic residues" evidence="1">
    <location>
        <begin position="125"/>
        <end position="147"/>
    </location>
</feature>
<dbReference type="EMBL" id="JANPWB010000015">
    <property type="protein sequence ID" value="KAJ1089713.1"/>
    <property type="molecule type" value="Genomic_DNA"/>
</dbReference>
<evidence type="ECO:0000256" key="1">
    <source>
        <dbReference type="SAM" id="MobiDB-lite"/>
    </source>
</evidence>